<dbReference type="EMBL" id="JAHRIQ010025085">
    <property type="protein sequence ID" value="MEQ2229484.1"/>
    <property type="molecule type" value="Genomic_DNA"/>
</dbReference>
<dbReference type="Proteomes" id="UP001482620">
    <property type="component" value="Unassembled WGS sequence"/>
</dbReference>
<keyword evidence="3" id="KW-1185">Reference proteome</keyword>
<feature type="non-terminal residue" evidence="2">
    <location>
        <position position="1"/>
    </location>
</feature>
<evidence type="ECO:0000313" key="3">
    <source>
        <dbReference type="Proteomes" id="UP001482620"/>
    </source>
</evidence>
<gene>
    <name evidence="2" type="ORF">ILYODFUR_019230</name>
</gene>
<evidence type="ECO:0000256" key="1">
    <source>
        <dbReference type="SAM" id="MobiDB-lite"/>
    </source>
</evidence>
<name>A0ABV0TAH0_9TELE</name>
<feature type="region of interest" description="Disordered" evidence="1">
    <location>
        <begin position="47"/>
        <end position="76"/>
    </location>
</feature>
<organism evidence="2 3">
    <name type="scientific">Ilyodon furcidens</name>
    <name type="common">goldbreast splitfin</name>
    <dbReference type="NCBI Taxonomy" id="33524"/>
    <lineage>
        <taxon>Eukaryota</taxon>
        <taxon>Metazoa</taxon>
        <taxon>Chordata</taxon>
        <taxon>Craniata</taxon>
        <taxon>Vertebrata</taxon>
        <taxon>Euteleostomi</taxon>
        <taxon>Actinopterygii</taxon>
        <taxon>Neopterygii</taxon>
        <taxon>Teleostei</taxon>
        <taxon>Neoteleostei</taxon>
        <taxon>Acanthomorphata</taxon>
        <taxon>Ovalentaria</taxon>
        <taxon>Atherinomorphae</taxon>
        <taxon>Cyprinodontiformes</taxon>
        <taxon>Goodeidae</taxon>
        <taxon>Ilyodon</taxon>
    </lineage>
</organism>
<comment type="caution">
    <text evidence="2">The sequence shown here is derived from an EMBL/GenBank/DDBJ whole genome shotgun (WGS) entry which is preliminary data.</text>
</comment>
<feature type="compositionally biased region" description="Polar residues" evidence="1">
    <location>
        <begin position="54"/>
        <end position="76"/>
    </location>
</feature>
<accession>A0ABV0TAH0</accession>
<protein>
    <submittedName>
        <fullName evidence="2">Uncharacterized protein</fullName>
    </submittedName>
</protein>
<evidence type="ECO:0000313" key="2">
    <source>
        <dbReference type="EMBL" id="MEQ2229484.1"/>
    </source>
</evidence>
<sequence length="76" mass="8389">EKKEIFRALETILQGTELEVKDSSDSSLDLEVDEYEKLLQDLVHYQKKAGPSGSERTQPSSTWVEAISSSSSDNGA</sequence>
<reference evidence="2 3" key="1">
    <citation type="submission" date="2021-06" db="EMBL/GenBank/DDBJ databases">
        <authorList>
            <person name="Palmer J.M."/>
        </authorList>
    </citation>
    <scope>NUCLEOTIDE SEQUENCE [LARGE SCALE GENOMIC DNA]</scope>
    <source>
        <strain evidence="3">if_2019</strain>
        <tissue evidence="2">Muscle</tissue>
    </source>
</reference>
<proteinExistence type="predicted"/>